<dbReference type="PRINTS" id="PR00702">
    <property type="entry name" value="ACRIFLAVINRP"/>
</dbReference>
<dbReference type="Gene3D" id="3.30.70.1320">
    <property type="entry name" value="Multidrug efflux transporter AcrB pore domain like"/>
    <property type="match status" value="1"/>
</dbReference>
<dbReference type="EMBL" id="LMCB01000006">
    <property type="protein sequence ID" value="KZL20853.1"/>
    <property type="molecule type" value="Genomic_DNA"/>
</dbReference>
<dbReference type="AlphaFoldDB" id="A0A166AC34"/>
<keyword evidence="3" id="KW-1185">Reference proteome</keyword>
<feature type="transmembrane region" description="Helical" evidence="1">
    <location>
        <begin position="876"/>
        <end position="895"/>
    </location>
</feature>
<dbReference type="SUPFAM" id="SSF82714">
    <property type="entry name" value="Multidrug efflux transporter AcrB TolC docking domain, DN and DC subdomains"/>
    <property type="match status" value="2"/>
</dbReference>
<evidence type="ECO:0000256" key="1">
    <source>
        <dbReference type="SAM" id="Phobius"/>
    </source>
</evidence>
<organism evidence="2 3">
    <name type="scientific">Pseudovibrio axinellae</name>
    <dbReference type="NCBI Taxonomy" id="989403"/>
    <lineage>
        <taxon>Bacteria</taxon>
        <taxon>Pseudomonadati</taxon>
        <taxon>Pseudomonadota</taxon>
        <taxon>Alphaproteobacteria</taxon>
        <taxon>Hyphomicrobiales</taxon>
        <taxon>Stappiaceae</taxon>
        <taxon>Pseudovibrio</taxon>
    </lineage>
</organism>
<dbReference type="SUPFAM" id="SSF82866">
    <property type="entry name" value="Multidrug efflux transporter AcrB transmembrane domain"/>
    <property type="match status" value="2"/>
</dbReference>
<feature type="transmembrane region" description="Helical" evidence="1">
    <location>
        <begin position="902"/>
        <end position="924"/>
    </location>
</feature>
<comment type="caution">
    <text evidence="2">The sequence shown here is derived from an EMBL/GenBank/DDBJ whole genome shotgun (WGS) entry which is preliminary data.</text>
</comment>
<accession>A0A166AC34</accession>
<feature type="transmembrane region" description="Helical" evidence="1">
    <location>
        <begin position="393"/>
        <end position="413"/>
    </location>
</feature>
<feature type="transmembrane region" description="Helical" evidence="1">
    <location>
        <begin position="534"/>
        <end position="557"/>
    </location>
</feature>
<feature type="transmembrane region" description="Helical" evidence="1">
    <location>
        <begin position="465"/>
        <end position="492"/>
    </location>
</feature>
<dbReference type="GO" id="GO:0042910">
    <property type="term" value="F:xenobiotic transmembrane transporter activity"/>
    <property type="evidence" value="ECO:0007669"/>
    <property type="project" value="TreeGrafter"/>
</dbReference>
<feature type="transmembrane region" description="Helical" evidence="1">
    <location>
        <begin position="338"/>
        <end position="358"/>
    </location>
</feature>
<evidence type="ECO:0000313" key="2">
    <source>
        <dbReference type="EMBL" id="KZL20853.1"/>
    </source>
</evidence>
<proteinExistence type="predicted"/>
<keyword evidence="1" id="KW-0812">Transmembrane</keyword>
<feature type="transmembrane region" description="Helical" evidence="1">
    <location>
        <begin position="365"/>
        <end position="387"/>
    </location>
</feature>
<dbReference type="STRING" id="989403.SAMN05421798_10733"/>
<feature type="transmembrane region" description="Helical" evidence="1">
    <location>
        <begin position="1005"/>
        <end position="1027"/>
    </location>
</feature>
<dbReference type="Pfam" id="PF00873">
    <property type="entry name" value="ACR_tran"/>
    <property type="match status" value="1"/>
</dbReference>
<dbReference type="Proteomes" id="UP000076577">
    <property type="component" value="Unassembled WGS sequence"/>
</dbReference>
<evidence type="ECO:0000313" key="3">
    <source>
        <dbReference type="Proteomes" id="UP000076577"/>
    </source>
</evidence>
<keyword evidence="1" id="KW-1133">Transmembrane helix</keyword>
<dbReference type="InterPro" id="IPR001036">
    <property type="entry name" value="Acrflvin-R"/>
</dbReference>
<name>A0A166AC34_9HYPH</name>
<dbReference type="GO" id="GO:0005886">
    <property type="term" value="C:plasma membrane"/>
    <property type="evidence" value="ECO:0007669"/>
    <property type="project" value="TreeGrafter"/>
</dbReference>
<sequence length="1059" mass="114611">MNGTMKTLLYRNTRLLFLVLSVIVALAILAINSIGRQEDPSITGIYATIVTPYPGAEPARVEALVTEKVEEKLREIPEIEDINSLSKSGVSVVSVELSIYLPHDEIEQVWSELRDAVAEAYNNFPSGVPEPQIDIDRFGAFTTISAIGMNGSVPVNPALQRRYAELLQDQLRQVPDTKLVRIYGDQEEEIRISVEPEWMASLGITMDDIANLSRAADVKVPAGQLYGNSLTLPLEVDGEIDSLQRVRNIPITSDENGSILRLGDIARIERVTADPPRELAYANGHQVVLVGAQIESDRRVDVWITDVYKTLQSFEAELPAGLSHELLFDQSKYTAERFVTLGKNMLIGIALVVLVLFVSLGWRSAVVVASIIPLATMGTLIIMNALGLEIQQMSITGLIVALGLLVDAAVVMSDEIKRRIQDGLSALEAVRDSVGRLTIPLLASTVTTILAYVPMSLLPGPPGDFVGSIAMSVMIMLAVSFILAVTVAPAIAGKLMAKGQREATAFWQTGISLPRLGRAFDASIRLALEHKGPAIVGSLVLPIMGFLVFPTLTAQFFPGVERDQLYIEVKMPGDTAFATTKSLVQRMDATLQQEEDIKRSFWVVGESAPSFYYNMKMNQDGVPSYAEALITTVSPEATERLIPALQDQLDKDYPEAQILVRGLVQGPPVDAPVEIRLFGTDLEVLRQYGETVRQSMSNVPEITHTRANLSGADPKLQFKLDEEKVRLAGLTLGDVARQIDTNLSGTVGGSLVEASEELNLRFRVGQTKRDSTYDLRSMLIIPLHTSTATQNGQDLTAIPLSALGTLNLQPSDSPIARRNGERVNTVQGFIKQSTLPEESLKQVMANLDAVNFKLPPGYRLELGGDSDARAETAANLAKSAGLVIILTIITIFLTYGSYRLSIITLLVAGLSMGLSLLSLAIFQYPFGINALIGTIGSIGVSVNAGIIILTGLQADENAMQGDPKAIRGVVNRSSRHILSTTLTTVGGFTPLIIGAGSFWPPFAMAIAGGVFLSMVISFYFTPVMFALTLSKKHAAADGAQQRSAEFQDKEQISIMAAAE</sequence>
<feature type="transmembrane region" description="Helical" evidence="1">
    <location>
        <begin position="977"/>
        <end position="999"/>
    </location>
</feature>
<gene>
    <name evidence="2" type="primary">czcA_1</name>
    <name evidence="2" type="ORF">PsAD2_01343</name>
</gene>
<dbReference type="PATRIC" id="fig|989403.3.peg.1439"/>
<dbReference type="Gene3D" id="1.20.1640.10">
    <property type="entry name" value="Multidrug efflux transporter AcrB transmembrane domain"/>
    <property type="match status" value="2"/>
</dbReference>
<dbReference type="PANTHER" id="PTHR32063">
    <property type="match status" value="1"/>
</dbReference>
<feature type="transmembrane region" description="Helical" evidence="1">
    <location>
        <begin position="930"/>
        <end position="952"/>
    </location>
</feature>
<dbReference type="InterPro" id="IPR027463">
    <property type="entry name" value="AcrB_DN_DC_subdom"/>
</dbReference>
<keyword evidence="1" id="KW-0472">Membrane</keyword>
<reference evidence="2 3" key="1">
    <citation type="journal article" date="2016" name="Front. Microbiol.">
        <title>Comparative Genomic Analysis Reveals a Diverse Repertoire of Genes Involved in Prokaryote-Eukaryote Interactions within the Pseudovibrio Genus.</title>
        <authorList>
            <person name="Romano S."/>
            <person name="Fernandez-Guerra A."/>
            <person name="Reen F.J."/>
            <person name="Glockner F.O."/>
            <person name="Crowley S.P."/>
            <person name="O'Sullivan O."/>
            <person name="Cotter P.D."/>
            <person name="Adams C."/>
            <person name="Dobson A.D."/>
            <person name="O'Gara F."/>
        </authorList>
    </citation>
    <scope>NUCLEOTIDE SEQUENCE [LARGE SCALE GENOMIC DNA]</scope>
    <source>
        <strain evidence="2 3">Ad2</strain>
    </source>
</reference>
<feature type="transmembrane region" description="Helical" evidence="1">
    <location>
        <begin position="434"/>
        <end position="453"/>
    </location>
</feature>
<dbReference type="PANTHER" id="PTHR32063:SF18">
    <property type="entry name" value="CATION EFFLUX SYSTEM PROTEIN"/>
    <property type="match status" value="1"/>
</dbReference>
<protein>
    <submittedName>
        <fullName evidence="2">Cobalt-zinc-cadmium resistance protein CzcA</fullName>
    </submittedName>
</protein>
<dbReference type="Gene3D" id="3.30.70.1440">
    <property type="entry name" value="Multidrug efflux transporter AcrB pore domain"/>
    <property type="match status" value="1"/>
</dbReference>
<dbReference type="SUPFAM" id="SSF82693">
    <property type="entry name" value="Multidrug efflux transporter AcrB pore domain, PN1, PN2, PC1 and PC2 subdomains"/>
    <property type="match status" value="2"/>
</dbReference>
<dbReference type="Gene3D" id="3.30.70.1430">
    <property type="entry name" value="Multidrug efflux transporter AcrB pore domain"/>
    <property type="match status" value="2"/>
</dbReference>
<dbReference type="Gene3D" id="3.30.2090.10">
    <property type="entry name" value="Multidrug efflux transporter AcrB TolC docking domain, DN and DC subdomains"/>
    <property type="match status" value="2"/>
</dbReference>